<name>A0AAD1XKH1_EUPCR</name>
<dbReference type="AlphaFoldDB" id="A0AAD1XKH1"/>
<dbReference type="EMBL" id="CAMPGE010015729">
    <property type="protein sequence ID" value="CAI2374337.1"/>
    <property type="molecule type" value="Genomic_DNA"/>
</dbReference>
<protein>
    <submittedName>
        <fullName evidence="1">Uncharacterized protein</fullName>
    </submittedName>
</protein>
<accession>A0AAD1XKH1</accession>
<keyword evidence="2" id="KW-1185">Reference proteome</keyword>
<organism evidence="1 2">
    <name type="scientific">Euplotes crassus</name>
    <dbReference type="NCBI Taxonomy" id="5936"/>
    <lineage>
        <taxon>Eukaryota</taxon>
        <taxon>Sar</taxon>
        <taxon>Alveolata</taxon>
        <taxon>Ciliophora</taxon>
        <taxon>Intramacronucleata</taxon>
        <taxon>Spirotrichea</taxon>
        <taxon>Hypotrichia</taxon>
        <taxon>Euplotida</taxon>
        <taxon>Euplotidae</taxon>
        <taxon>Moneuplotes</taxon>
    </lineage>
</organism>
<gene>
    <name evidence="1" type="ORF">ECRASSUSDP1_LOCUS15689</name>
</gene>
<dbReference type="Proteomes" id="UP001295684">
    <property type="component" value="Unassembled WGS sequence"/>
</dbReference>
<sequence length="311" mass="37077">MSTIKPKLFEECIPGLEVPVPMQFHIPENFQYKAKFIDLIEQNGGFVIRRPGQMNPLVIQIVCADRRLQYCNQVVEVLDQDFFVQTTDELSNKVTGQKLMRYLSVPSESKEYYKETFYKGQLYSISWLKESLLKNELQKKHRYWTLNIFDSTKRTLCKSKKNFSVSELIHMLKITYWEIPKTYSVTKRWTLNTPGRNIECWKNKIRYACSLTCCRNNRFGKICFECAIHDCAMKYPWDKNSILSFREVYPDRNSACNFVEVYQTDTQNRLKRKRKTVQLSEPKQNKRAKRSNRDLYAKNKIYNYMDLVKTD</sequence>
<evidence type="ECO:0000313" key="1">
    <source>
        <dbReference type="EMBL" id="CAI2374337.1"/>
    </source>
</evidence>
<reference evidence="1" key="1">
    <citation type="submission" date="2023-07" db="EMBL/GenBank/DDBJ databases">
        <authorList>
            <consortium name="AG Swart"/>
            <person name="Singh M."/>
            <person name="Singh A."/>
            <person name="Seah K."/>
            <person name="Emmerich C."/>
        </authorList>
    </citation>
    <scope>NUCLEOTIDE SEQUENCE</scope>
    <source>
        <strain evidence="1">DP1</strain>
    </source>
</reference>
<comment type="caution">
    <text evidence="1">The sequence shown here is derived from an EMBL/GenBank/DDBJ whole genome shotgun (WGS) entry which is preliminary data.</text>
</comment>
<proteinExistence type="predicted"/>
<evidence type="ECO:0000313" key="2">
    <source>
        <dbReference type="Proteomes" id="UP001295684"/>
    </source>
</evidence>